<feature type="non-terminal residue" evidence="1">
    <location>
        <position position="1"/>
    </location>
</feature>
<evidence type="ECO:0008006" key="3">
    <source>
        <dbReference type="Google" id="ProtNLM"/>
    </source>
</evidence>
<evidence type="ECO:0000313" key="2">
    <source>
        <dbReference type="Proteomes" id="UP000257109"/>
    </source>
</evidence>
<name>A0A371FR72_MUCPR</name>
<dbReference type="AlphaFoldDB" id="A0A371FR72"/>
<evidence type="ECO:0000313" key="1">
    <source>
        <dbReference type="EMBL" id="RDX80761.1"/>
    </source>
</evidence>
<sequence>MLRYAPLNFKIYDVTSQMKAYGEIIIDNKIVEKILISIFHEYNAIVTTIEKTRDLLTLSVIELMGSLEAYQQRMNRHNEDY</sequence>
<gene>
    <name evidence="1" type="ORF">CR513_38654</name>
</gene>
<reference evidence="1" key="1">
    <citation type="submission" date="2018-05" db="EMBL/GenBank/DDBJ databases">
        <title>Draft genome of Mucuna pruriens seed.</title>
        <authorList>
            <person name="Nnadi N.E."/>
            <person name="Vos R."/>
            <person name="Hasami M.H."/>
            <person name="Devisetty U.K."/>
            <person name="Aguiy J.C."/>
        </authorList>
    </citation>
    <scope>NUCLEOTIDE SEQUENCE [LARGE SCALE GENOMIC DNA]</scope>
    <source>
        <strain evidence="1">JCA_2017</strain>
    </source>
</reference>
<accession>A0A371FR72</accession>
<protein>
    <recommendedName>
        <fullName evidence="3">Retrovirus-related Pol polyprotein from transposon TNT 1-94</fullName>
    </recommendedName>
</protein>
<keyword evidence="2" id="KW-1185">Reference proteome</keyword>
<proteinExistence type="predicted"/>
<dbReference type="Proteomes" id="UP000257109">
    <property type="component" value="Unassembled WGS sequence"/>
</dbReference>
<dbReference type="Pfam" id="PF14223">
    <property type="entry name" value="Retrotran_gag_2"/>
    <property type="match status" value="1"/>
</dbReference>
<comment type="caution">
    <text evidence="1">The sequence shown here is derived from an EMBL/GenBank/DDBJ whole genome shotgun (WGS) entry which is preliminary data.</text>
</comment>
<organism evidence="1 2">
    <name type="scientific">Mucuna pruriens</name>
    <name type="common">Velvet bean</name>
    <name type="synonym">Dolichos pruriens</name>
    <dbReference type="NCBI Taxonomy" id="157652"/>
    <lineage>
        <taxon>Eukaryota</taxon>
        <taxon>Viridiplantae</taxon>
        <taxon>Streptophyta</taxon>
        <taxon>Embryophyta</taxon>
        <taxon>Tracheophyta</taxon>
        <taxon>Spermatophyta</taxon>
        <taxon>Magnoliopsida</taxon>
        <taxon>eudicotyledons</taxon>
        <taxon>Gunneridae</taxon>
        <taxon>Pentapetalae</taxon>
        <taxon>rosids</taxon>
        <taxon>fabids</taxon>
        <taxon>Fabales</taxon>
        <taxon>Fabaceae</taxon>
        <taxon>Papilionoideae</taxon>
        <taxon>50 kb inversion clade</taxon>
        <taxon>NPAAA clade</taxon>
        <taxon>indigoferoid/millettioid clade</taxon>
        <taxon>Phaseoleae</taxon>
        <taxon>Mucuna</taxon>
    </lineage>
</organism>
<dbReference type="OrthoDB" id="1742098at2759"/>
<dbReference type="EMBL" id="QJKJ01008117">
    <property type="protein sequence ID" value="RDX80761.1"/>
    <property type="molecule type" value="Genomic_DNA"/>
</dbReference>